<dbReference type="EMBL" id="CP136600">
    <property type="protein sequence ID" value="WOH37520.1"/>
    <property type="molecule type" value="Genomic_DNA"/>
</dbReference>
<keyword evidence="2" id="KW-1185">Reference proteome</keyword>
<dbReference type="Gene3D" id="3.40.50.300">
    <property type="entry name" value="P-loop containing nucleotide triphosphate hydrolases"/>
    <property type="match status" value="1"/>
</dbReference>
<dbReference type="RefSeq" id="WP_348396307.1">
    <property type="nucleotide sequence ID" value="NZ_CP136600.1"/>
</dbReference>
<evidence type="ECO:0000313" key="2">
    <source>
        <dbReference type="Proteomes" id="UP001301442"/>
    </source>
</evidence>
<reference evidence="1 2" key="1">
    <citation type="submission" date="2023-09" db="EMBL/GenBank/DDBJ databases">
        <authorList>
            <person name="Qi X."/>
        </authorList>
    </citation>
    <scope>NUCLEOTIDE SEQUENCE [LARGE SCALE GENOMIC DNA]</scope>
    <source>
        <strain evidence="1 2">S1-1</strain>
    </source>
</reference>
<evidence type="ECO:0000313" key="1">
    <source>
        <dbReference type="EMBL" id="WOH37520.1"/>
    </source>
</evidence>
<dbReference type="InterPro" id="IPR027417">
    <property type="entry name" value="P-loop_NTPase"/>
</dbReference>
<protein>
    <recommendedName>
        <fullName evidence="3">Sulfotransferase domain-containing protein</fullName>
    </recommendedName>
</protein>
<proteinExistence type="predicted"/>
<sequence length="318" mass="36881">MTKLYIHIGQEKTGTTSLQKFLCENRDLLFRDYGVLYPYQKYLSTDKRAFFNHAKFSGAFLPPEQRSYVNMDNNIDAGIVVESLRKLISRKKPKVIILSSEHFSSRYTQVQIEQLAKMIDFCNVKIISYIRRQDDYQISRFSEALKSGSVHALKLTKLSSSNKRLNYYENLKPWFNTFGTASLILRPFNKNSFANGDLYSDFLSAIGITNIEGFTKPEESNLSISKEEALVLCQLNQSLLQWKDVTGKDSKEKFQRSQQIRKSILSTMQNNRDIKPHTPLRKCFSISDRKEFLASFLESNKKLSTMFFDGKELFEPIE</sequence>
<accession>A0ABZ0GPH9</accession>
<name>A0ABZ0GPH9_9GAMM</name>
<dbReference type="Proteomes" id="UP001301442">
    <property type="component" value="Chromosome"/>
</dbReference>
<gene>
    <name evidence="1" type="ORF">RI844_19500</name>
</gene>
<evidence type="ECO:0008006" key="3">
    <source>
        <dbReference type="Google" id="ProtNLM"/>
    </source>
</evidence>
<dbReference type="SUPFAM" id="SSF52540">
    <property type="entry name" value="P-loop containing nucleoside triphosphate hydrolases"/>
    <property type="match status" value="1"/>
</dbReference>
<organism evidence="1 2">
    <name type="scientific">Thalassotalea fonticola</name>
    <dbReference type="NCBI Taxonomy" id="3065649"/>
    <lineage>
        <taxon>Bacteria</taxon>
        <taxon>Pseudomonadati</taxon>
        <taxon>Pseudomonadota</taxon>
        <taxon>Gammaproteobacteria</taxon>
        <taxon>Alteromonadales</taxon>
        <taxon>Colwelliaceae</taxon>
        <taxon>Thalassotalea</taxon>
    </lineage>
</organism>